<evidence type="ECO:0000313" key="2">
    <source>
        <dbReference type="EMBL" id="KAH6647082.1"/>
    </source>
</evidence>
<proteinExistence type="predicted"/>
<feature type="region of interest" description="Disordered" evidence="1">
    <location>
        <begin position="182"/>
        <end position="214"/>
    </location>
</feature>
<evidence type="ECO:0000256" key="1">
    <source>
        <dbReference type="SAM" id="MobiDB-lite"/>
    </source>
</evidence>
<feature type="compositionally biased region" description="Acidic residues" evidence="1">
    <location>
        <begin position="203"/>
        <end position="214"/>
    </location>
</feature>
<dbReference type="RefSeq" id="XP_045953596.1">
    <property type="nucleotide sequence ID" value="XM_046108180.1"/>
</dbReference>
<gene>
    <name evidence="2" type="ORF">BKA67DRAFT_663430</name>
</gene>
<dbReference type="AlphaFoldDB" id="A0A9P8RJM8"/>
<dbReference type="EMBL" id="JAGPXC010000009">
    <property type="protein sequence ID" value="KAH6647082.1"/>
    <property type="molecule type" value="Genomic_DNA"/>
</dbReference>
<dbReference type="GeneID" id="70137071"/>
<feature type="compositionally biased region" description="Acidic residues" evidence="1">
    <location>
        <begin position="183"/>
        <end position="196"/>
    </location>
</feature>
<evidence type="ECO:0000313" key="3">
    <source>
        <dbReference type="Proteomes" id="UP000758603"/>
    </source>
</evidence>
<sequence length="214" mass="23791">MDVVSMVKQGGVTPGTVDIVKPNFTGNHWDSYFLRVPTLDLNPVHHSFDRNANSLVGALRSLSVHEAHQLTGGDPPSNDDLGPDYGSLLEIAQQEMIRIATVSLRLFNKAIVDAESAVAAHNRKRRNIRAERNQKTLRDFKIDILELPVNEEHTLAKVIDTYYANRDTPELVPYQDPLYDCSMDVDDVSDNNDDVDNAGNADNDADDDLDGLYS</sequence>
<name>A0A9P8RJM8_9PEZI</name>
<comment type="caution">
    <text evidence="2">The sequence shown here is derived from an EMBL/GenBank/DDBJ whole genome shotgun (WGS) entry which is preliminary data.</text>
</comment>
<dbReference type="Proteomes" id="UP000758603">
    <property type="component" value="Unassembled WGS sequence"/>
</dbReference>
<protein>
    <submittedName>
        <fullName evidence="2">Uncharacterized protein</fullName>
    </submittedName>
</protein>
<reference evidence="2" key="1">
    <citation type="journal article" date="2021" name="Nat. Commun.">
        <title>Genetic determinants of endophytism in the Arabidopsis root mycobiome.</title>
        <authorList>
            <person name="Mesny F."/>
            <person name="Miyauchi S."/>
            <person name="Thiergart T."/>
            <person name="Pickel B."/>
            <person name="Atanasova L."/>
            <person name="Karlsson M."/>
            <person name="Huettel B."/>
            <person name="Barry K.W."/>
            <person name="Haridas S."/>
            <person name="Chen C."/>
            <person name="Bauer D."/>
            <person name="Andreopoulos W."/>
            <person name="Pangilinan J."/>
            <person name="LaButti K."/>
            <person name="Riley R."/>
            <person name="Lipzen A."/>
            <person name="Clum A."/>
            <person name="Drula E."/>
            <person name="Henrissat B."/>
            <person name="Kohler A."/>
            <person name="Grigoriev I.V."/>
            <person name="Martin F.M."/>
            <person name="Hacquard S."/>
        </authorList>
    </citation>
    <scope>NUCLEOTIDE SEQUENCE</scope>
    <source>
        <strain evidence="2">MPI-SDFR-AT-0073</strain>
    </source>
</reference>
<organism evidence="2 3">
    <name type="scientific">Truncatella angustata</name>
    <dbReference type="NCBI Taxonomy" id="152316"/>
    <lineage>
        <taxon>Eukaryota</taxon>
        <taxon>Fungi</taxon>
        <taxon>Dikarya</taxon>
        <taxon>Ascomycota</taxon>
        <taxon>Pezizomycotina</taxon>
        <taxon>Sordariomycetes</taxon>
        <taxon>Xylariomycetidae</taxon>
        <taxon>Amphisphaeriales</taxon>
        <taxon>Sporocadaceae</taxon>
        <taxon>Truncatella</taxon>
    </lineage>
</organism>
<keyword evidence="3" id="KW-1185">Reference proteome</keyword>
<accession>A0A9P8RJM8</accession>